<evidence type="ECO:0000256" key="6">
    <source>
        <dbReference type="PROSITE-ProRule" id="PRU00176"/>
    </source>
</evidence>
<evidence type="ECO:0000313" key="10">
    <source>
        <dbReference type="RefSeq" id="XP_008470240.1"/>
    </source>
</evidence>
<dbReference type="InterPro" id="IPR035979">
    <property type="entry name" value="RBD_domain_sf"/>
</dbReference>
<evidence type="ECO:0000256" key="7">
    <source>
        <dbReference type="SAM" id="MobiDB-lite"/>
    </source>
</evidence>
<feature type="region of interest" description="Disordered" evidence="7">
    <location>
        <begin position="1"/>
        <end position="36"/>
    </location>
</feature>
<dbReference type="Pfam" id="PF00076">
    <property type="entry name" value="RRM_1"/>
    <property type="match status" value="1"/>
</dbReference>
<evidence type="ECO:0000259" key="8">
    <source>
        <dbReference type="PROSITE" id="PS50102"/>
    </source>
</evidence>
<dbReference type="InterPro" id="IPR000504">
    <property type="entry name" value="RRM_dom"/>
</dbReference>
<dbReference type="Gene3D" id="3.30.70.330">
    <property type="match status" value="1"/>
</dbReference>
<evidence type="ECO:0000256" key="3">
    <source>
        <dbReference type="ARBA" id="ARBA00022884"/>
    </source>
</evidence>
<dbReference type="STRING" id="121845.A0A1S3CY53"/>
<dbReference type="GeneID" id="103507535"/>
<evidence type="ECO:0000256" key="2">
    <source>
        <dbReference type="ARBA" id="ARBA00021080"/>
    </source>
</evidence>
<reference evidence="10" key="1">
    <citation type="submission" date="2025-08" db="UniProtKB">
        <authorList>
            <consortium name="RefSeq"/>
        </authorList>
    </citation>
    <scope>IDENTIFICATION</scope>
</reference>
<dbReference type="InterPro" id="IPR051183">
    <property type="entry name" value="U1_U11-U12_snRNP_70-35kDa"/>
</dbReference>
<evidence type="ECO:0000256" key="5">
    <source>
        <dbReference type="ARBA" id="ARBA00031739"/>
    </source>
</evidence>
<dbReference type="GO" id="GO:0017069">
    <property type="term" value="F:snRNA binding"/>
    <property type="evidence" value="ECO:0007669"/>
    <property type="project" value="TreeGrafter"/>
</dbReference>
<keyword evidence="3 6" id="KW-0694">RNA-binding</keyword>
<comment type="subcellular location">
    <subcellularLocation>
        <location evidence="1">Nucleus</location>
    </subcellularLocation>
</comment>
<evidence type="ECO:0000256" key="4">
    <source>
        <dbReference type="ARBA" id="ARBA00023242"/>
    </source>
</evidence>
<keyword evidence="9" id="KW-1185">Reference proteome</keyword>
<dbReference type="PANTHER" id="PTHR13952">
    <property type="entry name" value="U1 SMALL NUCLEAR RIBONUCLEOPROTEIN 70 KD"/>
    <property type="match status" value="1"/>
</dbReference>
<dbReference type="PROSITE" id="PS50102">
    <property type="entry name" value="RRM"/>
    <property type="match status" value="1"/>
</dbReference>
<feature type="domain" description="RRM" evidence="8">
    <location>
        <begin position="91"/>
        <end position="169"/>
    </location>
</feature>
<dbReference type="KEGG" id="dci:103507535"/>
<dbReference type="SMART" id="SM00360">
    <property type="entry name" value="RRM"/>
    <property type="match status" value="1"/>
</dbReference>
<dbReference type="SUPFAM" id="SSF54928">
    <property type="entry name" value="RNA-binding domain, RBD"/>
    <property type="match status" value="1"/>
</dbReference>
<dbReference type="OrthoDB" id="6159137at2759"/>
<accession>A0A1S3CY53</accession>
<gene>
    <name evidence="10" type="primary">LOC103507535</name>
</gene>
<dbReference type="AlphaFoldDB" id="A0A1S3CY53"/>
<keyword evidence="4" id="KW-0539">Nucleus</keyword>
<protein>
    <recommendedName>
        <fullName evidence="2">U11/U12 small nuclear ribonucleoprotein 35 kDa protein</fullName>
    </recommendedName>
    <alternativeName>
        <fullName evidence="5">U1 snRNP-binding protein homolog</fullName>
    </alternativeName>
</protein>
<evidence type="ECO:0000256" key="1">
    <source>
        <dbReference type="ARBA" id="ARBA00004123"/>
    </source>
</evidence>
<dbReference type="RefSeq" id="XP_008470240.1">
    <property type="nucleotide sequence ID" value="XM_008472018.3"/>
</dbReference>
<dbReference type="GO" id="GO:0000398">
    <property type="term" value="P:mRNA splicing, via spliceosome"/>
    <property type="evidence" value="ECO:0007669"/>
    <property type="project" value="TreeGrafter"/>
</dbReference>
<dbReference type="Proteomes" id="UP000079169">
    <property type="component" value="Unplaced"/>
</dbReference>
<evidence type="ECO:0000313" key="9">
    <source>
        <dbReference type="Proteomes" id="UP000079169"/>
    </source>
</evidence>
<sequence length="225" mass="25242">MSDEQKSAKNSPSSHHSEVRDSKSSSQTVEPRDAKSSSGQTVKYWYPYCITYDPIQAGSIDGTDTIPHDRAILRALRSTYKPHTSSTDPTRTLFIGRLNKNSREADLEQAFAEYGKVISVRVVRDFVTGHSKRYGFLEYDCEKACLAAIRALNRQNFQGSEIIVDFECGRVLPGWKPRRLGGGWGGNRNSGQLRFGGRNKPWVKPVQLMNERELGEWRKQGGAGS</sequence>
<dbReference type="GO" id="GO:0071011">
    <property type="term" value="C:precatalytic spliceosome"/>
    <property type="evidence" value="ECO:0007669"/>
    <property type="project" value="TreeGrafter"/>
</dbReference>
<dbReference type="FunFam" id="3.30.70.330:FF:000132">
    <property type="entry name" value="Small nuclear ribonucleoprotein U11/U12 subunit 35"/>
    <property type="match status" value="1"/>
</dbReference>
<dbReference type="PaxDb" id="121845-A0A1S3CY53"/>
<name>A0A1S3CY53_DIACI</name>
<dbReference type="PANTHER" id="PTHR13952:SF6">
    <property type="entry name" value="U11_U12 SMALL NUCLEAR RIBONUCLEOPROTEIN 35 KDA PROTEIN"/>
    <property type="match status" value="1"/>
</dbReference>
<organism evidence="9 10">
    <name type="scientific">Diaphorina citri</name>
    <name type="common">Asian citrus psyllid</name>
    <dbReference type="NCBI Taxonomy" id="121845"/>
    <lineage>
        <taxon>Eukaryota</taxon>
        <taxon>Metazoa</taxon>
        <taxon>Ecdysozoa</taxon>
        <taxon>Arthropoda</taxon>
        <taxon>Hexapoda</taxon>
        <taxon>Insecta</taxon>
        <taxon>Pterygota</taxon>
        <taxon>Neoptera</taxon>
        <taxon>Paraneoptera</taxon>
        <taxon>Hemiptera</taxon>
        <taxon>Sternorrhyncha</taxon>
        <taxon>Psylloidea</taxon>
        <taxon>Psyllidae</taxon>
        <taxon>Diaphorininae</taxon>
        <taxon>Diaphorina</taxon>
    </lineage>
</organism>
<proteinExistence type="predicted"/>
<dbReference type="OMA" id="GFVEMRS"/>
<dbReference type="GO" id="GO:0003729">
    <property type="term" value="F:mRNA binding"/>
    <property type="evidence" value="ECO:0007669"/>
    <property type="project" value="TreeGrafter"/>
</dbReference>
<dbReference type="InterPro" id="IPR012677">
    <property type="entry name" value="Nucleotide-bd_a/b_plait_sf"/>
</dbReference>